<organism evidence="2 3">
    <name type="scientific">Brassica rapa subsp. trilocularis</name>
    <dbReference type="NCBI Taxonomy" id="1813537"/>
    <lineage>
        <taxon>Eukaryota</taxon>
        <taxon>Viridiplantae</taxon>
        <taxon>Streptophyta</taxon>
        <taxon>Embryophyta</taxon>
        <taxon>Tracheophyta</taxon>
        <taxon>Spermatophyta</taxon>
        <taxon>Magnoliopsida</taxon>
        <taxon>eudicotyledons</taxon>
        <taxon>Gunneridae</taxon>
        <taxon>Pentapetalae</taxon>
        <taxon>rosids</taxon>
        <taxon>malvids</taxon>
        <taxon>Brassicales</taxon>
        <taxon>Brassicaceae</taxon>
        <taxon>Brassiceae</taxon>
        <taxon>Brassica</taxon>
    </lineage>
</organism>
<evidence type="ECO:0000313" key="2">
    <source>
        <dbReference type="EMBL" id="KAG5387793.1"/>
    </source>
</evidence>
<feature type="region of interest" description="Disordered" evidence="1">
    <location>
        <begin position="17"/>
        <end position="45"/>
    </location>
</feature>
<comment type="caution">
    <text evidence="2">The sequence shown here is derived from an EMBL/GenBank/DDBJ whole genome shotgun (WGS) entry which is preliminary data.</text>
</comment>
<protein>
    <submittedName>
        <fullName evidence="2">Uncharacterized protein</fullName>
    </submittedName>
</protein>
<feature type="compositionally biased region" description="Polar residues" evidence="1">
    <location>
        <begin position="290"/>
        <end position="303"/>
    </location>
</feature>
<dbReference type="Proteomes" id="UP000823674">
    <property type="component" value="Chromosome A08"/>
</dbReference>
<feature type="region of interest" description="Disordered" evidence="1">
    <location>
        <begin position="290"/>
        <end position="315"/>
    </location>
</feature>
<dbReference type="InterPro" id="IPR044623">
    <property type="entry name" value="HRD3"/>
</dbReference>
<dbReference type="PANTHER" id="PTHR45084">
    <property type="entry name" value="ERAD-ASSOCIATED E3 UBIQUITIN-PROTEIN LIGASE COMPONENT HRD3A-RELATED"/>
    <property type="match status" value="1"/>
</dbReference>
<dbReference type="EMBL" id="JADBGQ010000007">
    <property type="protein sequence ID" value="KAG5387793.1"/>
    <property type="molecule type" value="Genomic_DNA"/>
</dbReference>
<keyword evidence="3" id="KW-1185">Reference proteome</keyword>
<evidence type="ECO:0000256" key="1">
    <source>
        <dbReference type="SAM" id="MobiDB-lite"/>
    </source>
</evidence>
<evidence type="ECO:0000313" key="3">
    <source>
        <dbReference type="Proteomes" id="UP000823674"/>
    </source>
</evidence>
<accession>A0ABQ7LQF5</accession>
<feature type="compositionally biased region" description="Polar residues" evidence="1">
    <location>
        <begin position="22"/>
        <end position="32"/>
    </location>
</feature>
<sequence length="346" mass="37988">MLPFYSDSSNSLLAATIPESETPLTSRNSANPNPNPKRISIPARGDGTFDRLMEEAVEEIEAASSSGDPHSQSLMGFVYGTGMMREKSKSKSFLRHNFAAEGRLFLNASSGSHFYFGDEVIASQTLFDELCATNVSDSTSGTEYGGVQKLETVSLAELNAYVLTSLHKTMSPPAHALYVLTQGYGDQDPAEYNLPYFLQDIVRKSYISSQAYRVNFSFLHELFTVARIFDPNQRNPRPSFALHGEGNNHGDNISGENCASCKYPVGDSFSKDTHLPEANDQTIGPASAVQEASNTYQVESNSENVDDPQDHHKEGPQSLVFTMERNRGTNVSPMHIVKALTLCFSK</sequence>
<name>A0ABQ7LQF5_BRACM</name>
<dbReference type="PANTHER" id="PTHR45084:SF2">
    <property type="entry name" value="BNAA02G18220D PROTEIN"/>
    <property type="match status" value="1"/>
</dbReference>
<proteinExistence type="predicted"/>
<reference evidence="2 3" key="1">
    <citation type="submission" date="2021-03" db="EMBL/GenBank/DDBJ databases">
        <authorList>
            <person name="King G.J."/>
            <person name="Bancroft I."/>
            <person name="Baten A."/>
            <person name="Bloomfield J."/>
            <person name="Borpatragohain P."/>
            <person name="He Z."/>
            <person name="Irish N."/>
            <person name="Irwin J."/>
            <person name="Liu K."/>
            <person name="Mauleon R.P."/>
            <person name="Moore J."/>
            <person name="Morris R."/>
            <person name="Ostergaard L."/>
            <person name="Wang B."/>
            <person name="Wells R."/>
        </authorList>
    </citation>
    <scope>NUCLEOTIDE SEQUENCE [LARGE SCALE GENOMIC DNA]</scope>
    <source>
        <strain evidence="2">R-o-18</strain>
        <tissue evidence="2">Leaf</tissue>
    </source>
</reference>
<gene>
    <name evidence="2" type="primary">A08g500370.1_BraROA</name>
    <name evidence="2" type="ORF">IGI04_029334</name>
</gene>